<keyword evidence="2" id="KW-0963">Cytoplasm</keyword>
<accession>A0A5J5EKY4</accession>
<feature type="compositionally biased region" description="Low complexity" evidence="4">
    <location>
        <begin position="1773"/>
        <end position="1784"/>
    </location>
</feature>
<feature type="region of interest" description="Disordered" evidence="4">
    <location>
        <begin position="384"/>
        <end position="429"/>
    </location>
</feature>
<dbReference type="Pfam" id="PF02187">
    <property type="entry name" value="GAS2"/>
    <property type="match status" value="1"/>
</dbReference>
<dbReference type="OrthoDB" id="5409589at2759"/>
<evidence type="ECO:0000313" key="8">
    <source>
        <dbReference type="Proteomes" id="UP000326924"/>
    </source>
</evidence>
<feature type="signal peptide" evidence="5">
    <location>
        <begin position="1"/>
        <end position="27"/>
    </location>
</feature>
<gene>
    <name evidence="7" type="ORF">FN846DRAFT_965308</name>
</gene>
<keyword evidence="8" id="KW-1185">Reference proteome</keyword>
<feature type="region of interest" description="Disordered" evidence="4">
    <location>
        <begin position="280"/>
        <end position="330"/>
    </location>
</feature>
<feature type="compositionally biased region" description="Basic and acidic residues" evidence="4">
    <location>
        <begin position="1873"/>
        <end position="1889"/>
    </location>
</feature>
<feature type="region of interest" description="Disordered" evidence="4">
    <location>
        <begin position="1151"/>
        <end position="1244"/>
    </location>
</feature>
<feature type="region of interest" description="Disordered" evidence="4">
    <location>
        <begin position="443"/>
        <end position="483"/>
    </location>
</feature>
<feature type="compositionally biased region" description="Polar residues" evidence="4">
    <location>
        <begin position="1748"/>
        <end position="1757"/>
    </location>
</feature>
<feature type="region of interest" description="Disordered" evidence="4">
    <location>
        <begin position="1503"/>
        <end position="1553"/>
    </location>
</feature>
<feature type="compositionally biased region" description="Basic residues" evidence="4">
    <location>
        <begin position="1323"/>
        <end position="1336"/>
    </location>
</feature>
<evidence type="ECO:0000313" key="7">
    <source>
        <dbReference type="EMBL" id="KAA8896312.1"/>
    </source>
</evidence>
<feature type="compositionally biased region" description="Low complexity" evidence="4">
    <location>
        <begin position="284"/>
        <end position="304"/>
    </location>
</feature>
<sequence>MKMLSVWAIRLAVLKIVPVFLRWLSNARDALDAGYEAIRLPAIVNGEQKLDEEIFAVMAENIQQRVTAAGRIMDQMLDALEGREDVLPDKWIGELEDIEEGVSNWEMDAERVVLEGRLREVSKAEEFRAEREKMQLVMEGERVAEEAREDEDAIEDVLEKVGEIERGLMEALEAQEDVQEGIEIEGHSLVADANEPEESIGLGLDKSLLRRLREVQSSEIEADRGRRWRRAGSIGSITDGVSSSPIQSPDLDCGRRRSVAEKQEEGERISFFDSNFGERLKEWGQPSSSPSSPSKGRFSPKKGSLSPKKDRSSPTIVVGGFDAPRSPRRLSWARDITQGDISASPPKVGFTSSPLALSSPFDSVSPFGLVPPTERLLPAPQLAETIPEEEPTKASAPPVTAGTSETVTKTPSSEEDVDPFMTPPLGVGELSISSPAAIVKLPGTPESVDVVTEPEPEQDDFSKDEPEGDSTESAVSVDAPVESSAIEKEVSALIAEEILDPMTDAEESKPVAVADEKPALTIEEERASTVSVDVSEETELEVNVKEDLQDSVPNRPSTPKAVEEVETPTTTIQLLQQPVAEEKEPEVLPVQSIDVTPLLAPEEENPLLVRPPPVEDSLAPFTPFSINDKVVTAKDDGTSPSSPLVPAASDPTVGNGVEATAASEVSTDVDSIATEVACDLPEEPVDASVETLAPVPVVVMKSREDLGTLEEEMEKPAVTEDIESVSVAVEDANEEKNIEWEIDVVELEKEVEFAVEAAETPIQAAEPTSGPREELEVETPTETRSDKAVEPVMEAESVIETPIQTVIEQTLEEPVVEAAAAISPNDGKVDEASATKEVEQPSSETSMIQETVQLEAVSVDAVEVPVEEPEVGTITSDIKKDDQTVEHTDIAVLENAIEETIVETIDAHVSGRETVIESIQEAVPRAAIPDVANEAATIETAQGSVTIQEEDAMETVQVPEGKEEPAIIASLAVEVKPKVIPETGAVDEAVQAVPSAADKEIATSEGEETPVVDQSIEPEIEAHTVPTEIKPATESPALPVLEENQTSAASEIASPKPTKISKVQAAKMMFETLAEGCPIPSLGNVQPTPAKELQRMRVPSPATQEIEIIPAKAVHKELAESEDSAAAVIDQTVSEIESPSGSVIYESADESDYRLPSDEDDDIVLNNAESSVERGRDRKYSNDSDDRRSDIVFNSSPPKFDIYDSPMLPSPRPIDSDYSPVTPSKGSRYLHASPPGDEEESFDYDEFDAPPVVVAAPVRPSRPSTAVATELPSIMEASTPRSMQEEWGSRASAFLSIGNKQLQASPLADRSRSIADEDGPGHRPGKYKLRGPKPARRPLQPFLAIKQATAASQSSDDSRQSSPKLPEIDGAHSLQPSTPTGSGNQSFGPDNSPAASDLSANDDPFHSGPTTPDLDTPPQQSIRIPKRRGIKAQPTMGLPRPASRQRAYEDRPWLENSVASVSDNWPSTPVRDTAAELDQKINELLMTLPQQVKLTASNLQKLNEQSNDKKGASHRPLNMSRSSIPAPKSATSERSSGASAHSRTKSRKHISQGDIQCYHLHRNDDAPPMKLYVRLVGNSRLVCRVGGGWSDLEEYLKEWALHHGSKMHAVSESKVEIQEIPNVRGVRHHSSNSSIGSRYRSPTPPNNHLRSPTPSYGSRPGSSAGRPGSSIGARPGSSMGARPGSSMGGQLGSSMARPKSSAGDYGKRNVSPALAVTARPVRQLPQRAISPAFDKTQGPSAAMRGPKTPTTTNSPRQGLTPPSHGLSPPSPDSPRNSRPASRASGYSRPQSSAGKRPASRLSFSDMDESQRPQLGLAGPHGKSKNVTPEHAAWVEGMLGQVRKASSEARGRSAIYTSDAEDEALSPESAVAPVEERRRSRSLVHKELESAPRGPGRQRGLSFGGSISVASTAGTVGEPEPLNVPRVRGGSQAPPETRRVYIKRGDGGIVRGGRRGSVSGGGNGRA</sequence>
<name>A0A5J5EKY4_9PEZI</name>
<feature type="compositionally biased region" description="Basic and acidic residues" evidence="4">
    <location>
        <begin position="1171"/>
        <end position="1190"/>
    </location>
</feature>
<feature type="region of interest" description="Disordered" evidence="4">
    <location>
        <begin position="1259"/>
        <end position="1287"/>
    </location>
</feature>
<feature type="compositionally biased region" description="Basic and acidic residues" evidence="4">
    <location>
        <begin position="252"/>
        <end position="267"/>
    </location>
</feature>
<feature type="region of interest" description="Disordered" evidence="4">
    <location>
        <begin position="1620"/>
        <end position="1831"/>
    </location>
</feature>
<dbReference type="InParanoid" id="A0A5J5EKY4"/>
<dbReference type="PROSITE" id="PS51460">
    <property type="entry name" value="GAR"/>
    <property type="match status" value="1"/>
</dbReference>
<organism evidence="7 8">
    <name type="scientific">Sphaerosporella brunnea</name>
    <dbReference type="NCBI Taxonomy" id="1250544"/>
    <lineage>
        <taxon>Eukaryota</taxon>
        <taxon>Fungi</taxon>
        <taxon>Dikarya</taxon>
        <taxon>Ascomycota</taxon>
        <taxon>Pezizomycotina</taxon>
        <taxon>Pezizomycetes</taxon>
        <taxon>Pezizales</taxon>
        <taxon>Pyronemataceae</taxon>
        <taxon>Sphaerosporella</taxon>
    </lineage>
</organism>
<feature type="compositionally biased region" description="Polar residues" evidence="4">
    <location>
        <begin position="235"/>
        <end position="247"/>
    </location>
</feature>
<feature type="compositionally biased region" description="Low complexity" evidence="4">
    <location>
        <begin position="1654"/>
        <end position="1674"/>
    </location>
</feature>
<feature type="region of interest" description="Disordered" evidence="4">
    <location>
        <begin position="235"/>
        <end position="267"/>
    </location>
</feature>
<feature type="compositionally biased region" description="Polar residues" evidence="4">
    <location>
        <begin position="1374"/>
        <end position="1389"/>
    </location>
</feature>
<feature type="compositionally biased region" description="Polar residues" evidence="4">
    <location>
        <begin position="1519"/>
        <end position="1541"/>
    </location>
</feature>
<proteinExistence type="predicted"/>
<feature type="region of interest" description="Disordered" evidence="4">
    <location>
        <begin position="824"/>
        <end position="846"/>
    </location>
</feature>
<feature type="compositionally biased region" description="Basic and acidic residues" evidence="4">
    <location>
        <begin position="827"/>
        <end position="839"/>
    </location>
</feature>
<feature type="compositionally biased region" description="Basic and acidic residues" evidence="4">
    <location>
        <begin position="1309"/>
        <end position="1321"/>
    </location>
</feature>
<feature type="region of interest" description="Disordered" evidence="4">
    <location>
        <begin position="759"/>
        <end position="795"/>
    </location>
</feature>
<feature type="region of interest" description="Disordered" evidence="4">
    <location>
        <begin position="1301"/>
        <end position="1451"/>
    </location>
</feature>
<feature type="compositionally biased region" description="Basic and acidic residues" evidence="4">
    <location>
        <begin position="506"/>
        <end position="527"/>
    </location>
</feature>
<dbReference type="SUPFAM" id="SSF143575">
    <property type="entry name" value="GAS2 domain-like"/>
    <property type="match status" value="1"/>
</dbReference>
<feature type="compositionally biased region" description="Low complexity" evidence="4">
    <location>
        <begin position="1409"/>
        <end position="1418"/>
    </location>
</feature>
<feature type="domain" description="GAR" evidence="6">
    <location>
        <begin position="1518"/>
        <end position="1603"/>
    </location>
</feature>
<feature type="region of interest" description="Disordered" evidence="4">
    <location>
        <begin position="632"/>
        <end position="655"/>
    </location>
</feature>
<dbReference type="Proteomes" id="UP000326924">
    <property type="component" value="Unassembled WGS sequence"/>
</dbReference>
<dbReference type="InterPro" id="IPR036534">
    <property type="entry name" value="GAR_dom_sf"/>
</dbReference>
<evidence type="ECO:0000259" key="6">
    <source>
        <dbReference type="PROSITE" id="PS51460"/>
    </source>
</evidence>
<dbReference type="InterPro" id="IPR003108">
    <property type="entry name" value="GAR_dom"/>
</dbReference>
<comment type="subcellular location">
    <subcellularLocation>
        <location evidence="1">Cytoplasm</location>
        <location evidence="1">Cytoskeleton</location>
    </subcellularLocation>
</comment>
<feature type="compositionally biased region" description="Polar residues" evidence="4">
    <location>
        <begin position="401"/>
        <end position="411"/>
    </location>
</feature>
<reference evidence="7 8" key="1">
    <citation type="submission" date="2019-09" db="EMBL/GenBank/DDBJ databases">
        <title>Draft genome of the ectomycorrhizal ascomycete Sphaerosporella brunnea.</title>
        <authorList>
            <consortium name="DOE Joint Genome Institute"/>
            <person name="Benucci G.M."/>
            <person name="Marozzi G."/>
            <person name="Antonielli L."/>
            <person name="Sanchez S."/>
            <person name="Marco P."/>
            <person name="Wang X."/>
            <person name="Falini L.B."/>
            <person name="Barry K."/>
            <person name="Haridas S."/>
            <person name="Lipzen A."/>
            <person name="Labutti K."/>
            <person name="Grigoriev I.V."/>
            <person name="Murat C."/>
            <person name="Martin F."/>
            <person name="Albertini E."/>
            <person name="Donnini D."/>
            <person name="Bonito G."/>
        </authorList>
    </citation>
    <scope>NUCLEOTIDE SEQUENCE [LARGE SCALE GENOMIC DNA]</scope>
    <source>
        <strain evidence="7 8">Sb_GMNB300</strain>
    </source>
</reference>
<evidence type="ECO:0000256" key="4">
    <source>
        <dbReference type="SAM" id="MobiDB-lite"/>
    </source>
</evidence>
<protein>
    <recommendedName>
        <fullName evidence="6">GAR domain-containing protein</fullName>
    </recommendedName>
</protein>
<feature type="compositionally biased region" description="Basic and acidic residues" evidence="4">
    <location>
        <begin position="1935"/>
        <end position="1945"/>
    </location>
</feature>
<keyword evidence="5" id="KW-0732">Signal</keyword>
<comment type="caution">
    <text evidence="7">The sequence shown here is derived from an EMBL/GenBank/DDBJ whole genome shotgun (WGS) entry which is preliminary data.</text>
</comment>
<keyword evidence="3" id="KW-0206">Cytoskeleton</keyword>
<dbReference type="GO" id="GO:0008017">
    <property type="term" value="F:microtubule binding"/>
    <property type="evidence" value="ECO:0007669"/>
    <property type="project" value="InterPro"/>
</dbReference>
<dbReference type="EMBL" id="VXIS01000216">
    <property type="protein sequence ID" value="KAA8896312.1"/>
    <property type="molecule type" value="Genomic_DNA"/>
</dbReference>
<feature type="compositionally biased region" description="Low complexity" evidence="4">
    <location>
        <begin position="1631"/>
        <end position="1641"/>
    </location>
</feature>
<dbReference type="GO" id="GO:0005856">
    <property type="term" value="C:cytoskeleton"/>
    <property type="evidence" value="ECO:0007669"/>
    <property type="project" value="UniProtKB-SubCell"/>
</dbReference>
<feature type="region of interest" description="Disordered" evidence="4">
    <location>
        <begin position="1843"/>
        <end position="1965"/>
    </location>
</feature>
<feature type="chain" id="PRO_5023923310" description="GAR domain-containing protein" evidence="5">
    <location>
        <begin position="28"/>
        <end position="1965"/>
    </location>
</feature>
<dbReference type="Gene3D" id="3.30.920.20">
    <property type="entry name" value="Gas2-like domain"/>
    <property type="match status" value="1"/>
</dbReference>
<evidence type="ECO:0000256" key="3">
    <source>
        <dbReference type="ARBA" id="ARBA00023212"/>
    </source>
</evidence>
<evidence type="ECO:0000256" key="2">
    <source>
        <dbReference type="ARBA" id="ARBA00022490"/>
    </source>
</evidence>
<feature type="region of interest" description="Disordered" evidence="4">
    <location>
        <begin position="501"/>
        <end position="568"/>
    </location>
</feature>
<evidence type="ECO:0000256" key="5">
    <source>
        <dbReference type="SAM" id="SignalP"/>
    </source>
</evidence>
<evidence type="ECO:0000256" key="1">
    <source>
        <dbReference type="ARBA" id="ARBA00004245"/>
    </source>
</evidence>